<evidence type="ECO:0000313" key="3">
    <source>
        <dbReference type="EMBL" id="MEK7951007.1"/>
    </source>
</evidence>
<evidence type="ECO:0000256" key="2">
    <source>
        <dbReference type="SAM" id="SignalP"/>
    </source>
</evidence>
<sequence length="165" mass="17641">MKLLAAILLSLSFPVFAQTPAPAPAPAPAAVSLKAQLSKTPLSGVILPQVTLDQASVEDAIGVLTSMVDTETKGVIKLQWIDKAFDRKKWPTKVNISGKGLSAGKLMSDILEQAGLEARLEDHAIILTPKTKVVERRVVKEGKPVDGKVESGPERDSFPKNPLVK</sequence>
<gene>
    <name evidence="3" type="ORF">WKV53_10890</name>
</gene>
<comment type="caution">
    <text evidence="3">The sequence shown here is derived from an EMBL/GenBank/DDBJ whole genome shotgun (WGS) entry which is preliminary data.</text>
</comment>
<accession>A0ABU9AW80</accession>
<feature type="chain" id="PRO_5046238073" evidence="2">
    <location>
        <begin position="18"/>
        <end position="165"/>
    </location>
</feature>
<reference evidence="3 4" key="1">
    <citation type="submission" date="2024-04" db="EMBL/GenBank/DDBJ databases">
        <title>Luteolibacter sp. isolated from soil.</title>
        <authorList>
            <person name="An J."/>
        </authorList>
    </citation>
    <scope>NUCLEOTIDE SEQUENCE [LARGE SCALE GENOMIC DNA]</scope>
    <source>
        <strain evidence="3 4">Y139</strain>
    </source>
</reference>
<proteinExistence type="predicted"/>
<feature type="signal peptide" evidence="2">
    <location>
        <begin position="1"/>
        <end position="17"/>
    </location>
</feature>
<keyword evidence="4" id="KW-1185">Reference proteome</keyword>
<dbReference type="Proteomes" id="UP001371305">
    <property type="component" value="Unassembled WGS sequence"/>
</dbReference>
<feature type="region of interest" description="Disordered" evidence="1">
    <location>
        <begin position="142"/>
        <end position="165"/>
    </location>
</feature>
<protein>
    <submittedName>
        <fullName evidence="3">Uncharacterized protein</fullName>
    </submittedName>
</protein>
<evidence type="ECO:0000256" key="1">
    <source>
        <dbReference type="SAM" id="MobiDB-lite"/>
    </source>
</evidence>
<dbReference type="RefSeq" id="WP_341404609.1">
    <property type="nucleotide sequence ID" value="NZ_JBBUKT010000003.1"/>
</dbReference>
<organism evidence="3 4">
    <name type="scientific">Luteolibacter soli</name>
    <dbReference type="NCBI Taxonomy" id="3135280"/>
    <lineage>
        <taxon>Bacteria</taxon>
        <taxon>Pseudomonadati</taxon>
        <taxon>Verrucomicrobiota</taxon>
        <taxon>Verrucomicrobiia</taxon>
        <taxon>Verrucomicrobiales</taxon>
        <taxon>Verrucomicrobiaceae</taxon>
        <taxon>Luteolibacter</taxon>
    </lineage>
</organism>
<dbReference type="EMBL" id="JBBUKT010000003">
    <property type="protein sequence ID" value="MEK7951007.1"/>
    <property type="molecule type" value="Genomic_DNA"/>
</dbReference>
<feature type="compositionally biased region" description="Basic and acidic residues" evidence="1">
    <location>
        <begin position="142"/>
        <end position="158"/>
    </location>
</feature>
<name>A0ABU9AW80_9BACT</name>
<keyword evidence="2" id="KW-0732">Signal</keyword>
<evidence type="ECO:0000313" key="4">
    <source>
        <dbReference type="Proteomes" id="UP001371305"/>
    </source>
</evidence>